<keyword evidence="1" id="KW-0472">Membrane</keyword>
<evidence type="ECO:0000313" key="3">
    <source>
        <dbReference type="Proteomes" id="UP000569914"/>
    </source>
</evidence>
<dbReference type="Proteomes" id="UP000569914">
    <property type="component" value="Unassembled WGS sequence"/>
</dbReference>
<reference evidence="2 3" key="1">
    <citation type="submission" date="2020-07" db="EMBL/GenBank/DDBJ databases">
        <title>Sequencing the genomes of 1000 actinobacteria strains.</title>
        <authorList>
            <person name="Klenk H.-P."/>
        </authorList>
    </citation>
    <scope>NUCLEOTIDE SEQUENCE [LARGE SCALE GENOMIC DNA]</scope>
    <source>
        <strain evidence="2 3">DSM 22083</strain>
    </source>
</reference>
<dbReference type="GO" id="GO:0016301">
    <property type="term" value="F:kinase activity"/>
    <property type="evidence" value="ECO:0007669"/>
    <property type="project" value="UniProtKB-KW"/>
</dbReference>
<evidence type="ECO:0000313" key="2">
    <source>
        <dbReference type="EMBL" id="NYE74577.1"/>
    </source>
</evidence>
<sequence>MVSPTELIRGLVAVLATVLVVVGLVGVGTSVTEPTAVLRTCLALLAGLVTLAWLVRHERTRRAPAPRRVPADHH</sequence>
<dbReference type="RefSeq" id="WP_179756988.1">
    <property type="nucleotide sequence ID" value="NZ_JACCBU010000001.1"/>
</dbReference>
<keyword evidence="2" id="KW-0808">Transferase</keyword>
<dbReference type="AlphaFoldDB" id="A0A7Y9ID07"/>
<evidence type="ECO:0000256" key="1">
    <source>
        <dbReference type="SAM" id="Phobius"/>
    </source>
</evidence>
<keyword evidence="1" id="KW-1133">Transmembrane helix</keyword>
<gene>
    <name evidence="2" type="ORF">BKA15_005906</name>
</gene>
<proteinExistence type="predicted"/>
<keyword evidence="3" id="KW-1185">Reference proteome</keyword>
<name>A0A7Y9ID07_9ACTN</name>
<keyword evidence="2" id="KW-0418">Kinase</keyword>
<keyword evidence="1" id="KW-0812">Transmembrane</keyword>
<feature type="transmembrane region" description="Helical" evidence="1">
    <location>
        <begin position="7"/>
        <end position="30"/>
    </location>
</feature>
<organism evidence="2 3">
    <name type="scientific">Microlunatus parietis</name>
    <dbReference type="NCBI Taxonomy" id="682979"/>
    <lineage>
        <taxon>Bacteria</taxon>
        <taxon>Bacillati</taxon>
        <taxon>Actinomycetota</taxon>
        <taxon>Actinomycetes</taxon>
        <taxon>Propionibacteriales</taxon>
        <taxon>Propionibacteriaceae</taxon>
        <taxon>Microlunatus</taxon>
    </lineage>
</organism>
<comment type="caution">
    <text evidence="2">The sequence shown here is derived from an EMBL/GenBank/DDBJ whole genome shotgun (WGS) entry which is preliminary data.</text>
</comment>
<accession>A0A7Y9ID07</accession>
<protein>
    <submittedName>
        <fullName evidence="2">Sensor histidine kinase regulating citrate/malate metabolism</fullName>
    </submittedName>
</protein>
<dbReference type="EMBL" id="JACCBU010000001">
    <property type="protein sequence ID" value="NYE74577.1"/>
    <property type="molecule type" value="Genomic_DNA"/>
</dbReference>
<feature type="transmembrane region" description="Helical" evidence="1">
    <location>
        <begin position="36"/>
        <end position="55"/>
    </location>
</feature>